<evidence type="ECO:0000256" key="1">
    <source>
        <dbReference type="SAM" id="MobiDB-lite"/>
    </source>
</evidence>
<dbReference type="Pfam" id="PF25438">
    <property type="entry name" value="DUF7896"/>
    <property type="match status" value="1"/>
</dbReference>
<feature type="region of interest" description="Disordered" evidence="1">
    <location>
        <begin position="298"/>
        <end position="366"/>
    </location>
</feature>
<evidence type="ECO:0000313" key="3">
    <source>
        <dbReference type="EMBL" id="KAF2636086.1"/>
    </source>
</evidence>
<name>A0A6A6RLK8_9PLEO</name>
<dbReference type="EMBL" id="MU006800">
    <property type="protein sequence ID" value="KAF2636086.1"/>
    <property type="molecule type" value="Genomic_DNA"/>
</dbReference>
<feature type="compositionally biased region" description="Low complexity" evidence="1">
    <location>
        <begin position="311"/>
        <end position="329"/>
    </location>
</feature>
<reference evidence="3" key="1">
    <citation type="journal article" date="2020" name="Stud. Mycol.">
        <title>101 Dothideomycetes genomes: a test case for predicting lifestyles and emergence of pathogens.</title>
        <authorList>
            <person name="Haridas S."/>
            <person name="Albert R."/>
            <person name="Binder M."/>
            <person name="Bloem J."/>
            <person name="Labutti K."/>
            <person name="Salamov A."/>
            <person name="Andreopoulos B."/>
            <person name="Baker S."/>
            <person name="Barry K."/>
            <person name="Bills G."/>
            <person name="Bluhm B."/>
            <person name="Cannon C."/>
            <person name="Castanera R."/>
            <person name="Culley D."/>
            <person name="Daum C."/>
            <person name="Ezra D."/>
            <person name="Gonzalez J."/>
            <person name="Henrissat B."/>
            <person name="Kuo A."/>
            <person name="Liang C."/>
            <person name="Lipzen A."/>
            <person name="Lutzoni F."/>
            <person name="Magnuson J."/>
            <person name="Mondo S."/>
            <person name="Nolan M."/>
            <person name="Ohm R."/>
            <person name="Pangilinan J."/>
            <person name="Park H.-J."/>
            <person name="Ramirez L."/>
            <person name="Alfaro M."/>
            <person name="Sun H."/>
            <person name="Tritt A."/>
            <person name="Yoshinaga Y."/>
            <person name="Zwiers L.-H."/>
            <person name="Turgeon B."/>
            <person name="Goodwin S."/>
            <person name="Spatafora J."/>
            <person name="Crous P."/>
            <person name="Grigoriev I."/>
        </authorList>
    </citation>
    <scope>NUCLEOTIDE SEQUENCE</scope>
    <source>
        <strain evidence="3">CBS 473.64</strain>
    </source>
</reference>
<dbReference type="AlphaFoldDB" id="A0A6A6RLK8"/>
<dbReference type="PANTHER" id="PTHR42031:SF1">
    <property type="entry name" value="KEY LIME PATHOGENICITY PROTEIN"/>
    <property type="match status" value="1"/>
</dbReference>
<feature type="region of interest" description="Disordered" evidence="1">
    <location>
        <begin position="471"/>
        <end position="494"/>
    </location>
</feature>
<evidence type="ECO:0000259" key="2">
    <source>
        <dbReference type="Pfam" id="PF25438"/>
    </source>
</evidence>
<dbReference type="PANTHER" id="PTHR42031">
    <property type="entry name" value="KEY LIME PATHOGENICITY PROTEIN"/>
    <property type="match status" value="1"/>
</dbReference>
<proteinExistence type="predicted"/>
<protein>
    <recommendedName>
        <fullName evidence="2">DUF7896 domain-containing protein</fullName>
    </recommendedName>
</protein>
<feature type="compositionally biased region" description="Polar residues" evidence="1">
    <location>
        <begin position="355"/>
        <end position="366"/>
    </location>
</feature>
<feature type="compositionally biased region" description="Low complexity" evidence="1">
    <location>
        <begin position="188"/>
        <end position="202"/>
    </location>
</feature>
<feature type="domain" description="DUF7896" evidence="2">
    <location>
        <begin position="427"/>
        <end position="505"/>
    </location>
</feature>
<gene>
    <name evidence="3" type="ORF">P280DRAFT_460344</name>
</gene>
<accession>A0A6A6RLK8</accession>
<keyword evidence="4" id="KW-1185">Reference proteome</keyword>
<dbReference type="InterPro" id="IPR057218">
    <property type="entry name" value="DUF7896"/>
</dbReference>
<dbReference type="Proteomes" id="UP000799753">
    <property type="component" value="Unassembled WGS sequence"/>
</dbReference>
<sequence length="606" mass="66719">MATAFSSHIEQLKQEFCSTNAHLSDLQRQHLWLQTISTLPSDGSSYHPMADHIPRSMSYSTPDMNHFSVSDFGFMDRVQSAPAAPAMARSQSALDANTALQRCNSSTASWQSACDDQQNAYAIYSESAQKQPLQPIAEPALAENTVEYTPADYVTNFIEPPSSPSHPLSLAQNPRQLHVQLTPTPQWSPSLDPSTSPSTPSTALMTPVTQANDMSRQGSYNPLFFDDLSMMQSDSSSIFPILSEDGTFSFSVDSKNINHRVDNPHFLSHFTGPSSEAFLSSVSPVSVSTASVSALASSQYEPDLAEDMKRSASTSSESNASSTSTPSNASRHERRGREINAQAGRCRIAPKATLGNATTESVPSNAQMVRIQSKDGSSKHVGVIAKTAYVRPQHPKIMCRHCNERPDGFRGTHELDRHVARAHTAVRKGFICIDASADKKFLANCKHCRNKKVYGAYYNAAAHLRRAHFHPRKRGRKGKHDEKRGGIGGGDHPPMDYLKQHWIRDIEVENKVTNVQSPESASDSAEPTDLNNYDASAYDIDLSYQTAPQPTSNASIPMNINPQYVDYSMCMTEPDPSFNAMMYNTTNAPSTMSDINDFQFDAYRTQ</sequence>
<organism evidence="3 4">
    <name type="scientific">Massarina eburnea CBS 473.64</name>
    <dbReference type="NCBI Taxonomy" id="1395130"/>
    <lineage>
        <taxon>Eukaryota</taxon>
        <taxon>Fungi</taxon>
        <taxon>Dikarya</taxon>
        <taxon>Ascomycota</taxon>
        <taxon>Pezizomycotina</taxon>
        <taxon>Dothideomycetes</taxon>
        <taxon>Pleosporomycetidae</taxon>
        <taxon>Pleosporales</taxon>
        <taxon>Massarineae</taxon>
        <taxon>Massarinaceae</taxon>
        <taxon>Massarina</taxon>
    </lineage>
</organism>
<dbReference type="OrthoDB" id="5377599at2759"/>
<evidence type="ECO:0000313" key="4">
    <source>
        <dbReference type="Proteomes" id="UP000799753"/>
    </source>
</evidence>
<feature type="region of interest" description="Disordered" evidence="1">
    <location>
        <begin position="182"/>
        <end position="204"/>
    </location>
</feature>